<evidence type="ECO:0000259" key="4">
    <source>
        <dbReference type="PROSITE" id="PS51186"/>
    </source>
</evidence>
<evidence type="ECO:0000313" key="6">
    <source>
        <dbReference type="Proteomes" id="UP000886876"/>
    </source>
</evidence>
<evidence type="ECO:0000313" key="5">
    <source>
        <dbReference type="EMBL" id="HIS96928.1"/>
    </source>
</evidence>
<protein>
    <submittedName>
        <fullName evidence="5">GNAT family N-acetyltransferase</fullName>
    </submittedName>
</protein>
<keyword evidence="1" id="KW-0808">Transferase</keyword>
<name>A0A9D1K7J8_9FIRM</name>
<dbReference type="EMBL" id="DVJS01000068">
    <property type="protein sequence ID" value="HIS96928.1"/>
    <property type="molecule type" value="Genomic_DNA"/>
</dbReference>
<evidence type="ECO:0000256" key="1">
    <source>
        <dbReference type="ARBA" id="ARBA00022679"/>
    </source>
</evidence>
<dbReference type="PANTHER" id="PTHR43792">
    <property type="entry name" value="GNAT FAMILY, PUTATIVE (AFU_ORTHOLOGUE AFUA_3G00765)-RELATED-RELATED"/>
    <property type="match status" value="1"/>
</dbReference>
<dbReference type="InterPro" id="IPR051531">
    <property type="entry name" value="N-acetyltransferase"/>
</dbReference>
<dbReference type="PROSITE" id="PS51186">
    <property type="entry name" value="GNAT"/>
    <property type="match status" value="1"/>
</dbReference>
<dbReference type="GO" id="GO:0016747">
    <property type="term" value="F:acyltransferase activity, transferring groups other than amino-acyl groups"/>
    <property type="evidence" value="ECO:0007669"/>
    <property type="project" value="InterPro"/>
</dbReference>
<dbReference type="Pfam" id="PF13302">
    <property type="entry name" value="Acetyltransf_3"/>
    <property type="match status" value="1"/>
</dbReference>
<dbReference type="CDD" id="cd04301">
    <property type="entry name" value="NAT_SF"/>
    <property type="match status" value="1"/>
</dbReference>
<evidence type="ECO:0000256" key="2">
    <source>
        <dbReference type="ARBA" id="ARBA00023315"/>
    </source>
</evidence>
<dbReference type="PANTHER" id="PTHR43792:SF8">
    <property type="entry name" value="[RIBOSOMAL PROTEIN US5]-ALANINE N-ACETYLTRANSFERASE"/>
    <property type="match status" value="1"/>
</dbReference>
<accession>A0A9D1K7J8</accession>
<dbReference type="Gene3D" id="3.40.630.30">
    <property type="match status" value="1"/>
</dbReference>
<dbReference type="Proteomes" id="UP000886876">
    <property type="component" value="Unassembled WGS sequence"/>
</dbReference>
<gene>
    <name evidence="5" type="ORF">IAD42_03020</name>
</gene>
<comment type="caution">
    <text evidence="5">The sequence shown here is derived from an EMBL/GenBank/DDBJ whole genome shotgun (WGS) entry which is preliminary data.</text>
</comment>
<dbReference type="AlphaFoldDB" id="A0A9D1K7J8"/>
<sequence length="168" mass="18796">MAVGIRAWRPEDASVIVEALNDPGVTDNLRDGLPKPYTEADALEYIAAMQDEGAYAFAITEDDIAVGSIQLSRQKNIHSRTAELGYYVVRRRWGRGIGTEALRLMCSFAFEQTDLVRIFAEPFSENTASRRAIEKNGFTLEGIMRKNAVKNGVVRDMCMYALVKEDAR</sequence>
<dbReference type="SUPFAM" id="SSF55729">
    <property type="entry name" value="Acyl-CoA N-acyltransferases (Nat)"/>
    <property type="match status" value="1"/>
</dbReference>
<dbReference type="InterPro" id="IPR016181">
    <property type="entry name" value="Acyl_CoA_acyltransferase"/>
</dbReference>
<keyword evidence="2" id="KW-0012">Acyltransferase</keyword>
<feature type="domain" description="N-acetyltransferase" evidence="4">
    <location>
        <begin position="3"/>
        <end position="164"/>
    </location>
</feature>
<evidence type="ECO:0000256" key="3">
    <source>
        <dbReference type="ARBA" id="ARBA00038502"/>
    </source>
</evidence>
<dbReference type="InterPro" id="IPR000182">
    <property type="entry name" value="GNAT_dom"/>
</dbReference>
<organism evidence="5 6">
    <name type="scientific">Candidatus Scatomorpha pullistercoris</name>
    <dbReference type="NCBI Taxonomy" id="2840929"/>
    <lineage>
        <taxon>Bacteria</taxon>
        <taxon>Bacillati</taxon>
        <taxon>Bacillota</taxon>
        <taxon>Clostridia</taxon>
        <taxon>Eubacteriales</taxon>
        <taxon>Candidatus Scatomorpha</taxon>
    </lineage>
</organism>
<proteinExistence type="inferred from homology"/>
<comment type="similarity">
    <text evidence="3">Belongs to the acetyltransferase family. RimJ subfamily.</text>
</comment>
<reference evidence="5" key="2">
    <citation type="journal article" date="2021" name="PeerJ">
        <title>Extensive microbial diversity within the chicken gut microbiome revealed by metagenomics and culture.</title>
        <authorList>
            <person name="Gilroy R."/>
            <person name="Ravi A."/>
            <person name="Getino M."/>
            <person name="Pursley I."/>
            <person name="Horton D.L."/>
            <person name="Alikhan N.F."/>
            <person name="Baker D."/>
            <person name="Gharbi K."/>
            <person name="Hall N."/>
            <person name="Watson M."/>
            <person name="Adriaenssens E.M."/>
            <person name="Foster-Nyarko E."/>
            <person name="Jarju S."/>
            <person name="Secka A."/>
            <person name="Antonio M."/>
            <person name="Oren A."/>
            <person name="Chaudhuri R.R."/>
            <person name="La Ragione R."/>
            <person name="Hildebrand F."/>
            <person name="Pallen M.J."/>
        </authorList>
    </citation>
    <scope>NUCLEOTIDE SEQUENCE</scope>
    <source>
        <strain evidence="5">ChiHecec3B27-6122</strain>
    </source>
</reference>
<reference evidence="5" key="1">
    <citation type="submission" date="2020-10" db="EMBL/GenBank/DDBJ databases">
        <authorList>
            <person name="Gilroy R."/>
        </authorList>
    </citation>
    <scope>NUCLEOTIDE SEQUENCE</scope>
    <source>
        <strain evidence="5">ChiHecec3B27-6122</strain>
    </source>
</reference>